<dbReference type="EMBL" id="FOKQ01000004">
    <property type="protein sequence ID" value="SFB84837.1"/>
    <property type="molecule type" value="Genomic_DNA"/>
</dbReference>
<feature type="signal peptide" evidence="2">
    <location>
        <begin position="1"/>
        <end position="19"/>
    </location>
</feature>
<dbReference type="RefSeq" id="WP_074960033.1">
    <property type="nucleotide sequence ID" value="NZ_FOKQ01000004.1"/>
</dbReference>
<reference evidence="3 4" key="1">
    <citation type="submission" date="2016-10" db="EMBL/GenBank/DDBJ databases">
        <authorList>
            <person name="de Groot N.N."/>
        </authorList>
    </citation>
    <scope>NUCLEOTIDE SEQUENCE [LARGE SCALE GENOMIC DNA]</scope>
    <source>
        <strain evidence="3 4">AR67</strain>
    </source>
</reference>
<keyword evidence="2" id="KW-0732">Signal</keyword>
<dbReference type="Proteomes" id="UP000182192">
    <property type="component" value="Unassembled WGS sequence"/>
</dbReference>
<feature type="compositionally biased region" description="Low complexity" evidence="1">
    <location>
        <begin position="57"/>
        <end position="79"/>
    </location>
</feature>
<feature type="compositionally biased region" description="Basic and acidic residues" evidence="1">
    <location>
        <begin position="23"/>
        <end position="34"/>
    </location>
</feature>
<feature type="region of interest" description="Disordered" evidence="1">
    <location>
        <begin position="23"/>
        <end position="86"/>
    </location>
</feature>
<dbReference type="PROSITE" id="PS51257">
    <property type="entry name" value="PROKAR_LIPOPROTEIN"/>
    <property type="match status" value="1"/>
</dbReference>
<name>A0A1I1ECR1_RUMAL</name>
<evidence type="ECO:0000256" key="2">
    <source>
        <dbReference type="SAM" id="SignalP"/>
    </source>
</evidence>
<evidence type="ECO:0000313" key="3">
    <source>
        <dbReference type="EMBL" id="SFB84837.1"/>
    </source>
</evidence>
<feature type="chain" id="PRO_5039276855" evidence="2">
    <location>
        <begin position="20"/>
        <end position="278"/>
    </location>
</feature>
<dbReference type="AlphaFoldDB" id="A0A1I1ECR1"/>
<feature type="compositionally biased region" description="Low complexity" evidence="1">
    <location>
        <begin position="35"/>
        <end position="50"/>
    </location>
</feature>
<sequence>MKMKILTAAVISAMLTLTACGETDKADTTSDKPAETTTTTAASEEVTTEPVTEEVTTETTPAVETTVTTTTEATTTTEEIPPEPEKEEFKLAEGLSEKYVDFDNLALEFNGQIFRFDEATLQDLLDAGVELFTDADLDKQYANDVEAQVKITDSIRADLMFRRINGISGTCPREYVLDECSAILVNSPYDEITYGPNYGEGMVHLNIPLTLTKDDLFENSGEPLKVSNGSLASVMAYEYKGHSAIDPENSKYCSRISFSFYNDIIARFKIDAHEVDRD</sequence>
<organism evidence="3 4">
    <name type="scientific">Ruminococcus albus</name>
    <dbReference type="NCBI Taxonomy" id="1264"/>
    <lineage>
        <taxon>Bacteria</taxon>
        <taxon>Bacillati</taxon>
        <taxon>Bacillota</taxon>
        <taxon>Clostridia</taxon>
        <taxon>Eubacteriales</taxon>
        <taxon>Oscillospiraceae</taxon>
        <taxon>Ruminococcus</taxon>
    </lineage>
</organism>
<evidence type="ECO:0000256" key="1">
    <source>
        <dbReference type="SAM" id="MobiDB-lite"/>
    </source>
</evidence>
<accession>A0A1I1ECR1</accession>
<protein>
    <submittedName>
        <fullName evidence="3">Uncharacterized protein</fullName>
    </submittedName>
</protein>
<evidence type="ECO:0000313" key="4">
    <source>
        <dbReference type="Proteomes" id="UP000182192"/>
    </source>
</evidence>
<gene>
    <name evidence="3" type="ORF">SAMN02910406_00649</name>
</gene>
<proteinExistence type="predicted"/>
<dbReference type="OrthoDB" id="1846244at2"/>